<comment type="caution">
    <text evidence="1">The sequence shown here is derived from an EMBL/GenBank/DDBJ whole genome shotgun (WGS) entry which is preliminary data.</text>
</comment>
<protein>
    <submittedName>
        <fullName evidence="1">Uncharacterized protein</fullName>
    </submittedName>
</protein>
<dbReference type="OrthoDB" id="1367161at2"/>
<proteinExistence type="predicted"/>
<organism evidence="1 2">
    <name type="scientific">Flavobacterium piscinae</name>
    <dbReference type="NCBI Taxonomy" id="2506424"/>
    <lineage>
        <taxon>Bacteria</taxon>
        <taxon>Pseudomonadati</taxon>
        <taxon>Bacteroidota</taxon>
        <taxon>Flavobacteriia</taxon>
        <taxon>Flavobacteriales</taxon>
        <taxon>Flavobacteriaceae</taxon>
        <taxon>Flavobacterium</taxon>
    </lineage>
</organism>
<dbReference type="Proteomes" id="UP000289734">
    <property type="component" value="Unassembled WGS sequence"/>
</dbReference>
<evidence type="ECO:0000313" key="1">
    <source>
        <dbReference type="EMBL" id="RXR31504.1"/>
    </source>
</evidence>
<dbReference type="RefSeq" id="WP_129464670.1">
    <property type="nucleotide sequence ID" value="NZ_JACSXZ010000001.1"/>
</dbReference>
<evidence type="ECO:0000313" key="2">
    <source>
        <dbReference type="Proteomes" id="UP000289734"/>
    </source>
</evidence>
<gene>
    <name evidence="1" type="ORF">EQG68_09590</name>
</gene>
<reference evidence="2" key="1">
    <citation type="submission" date="2019-01" db="EMBL/GenBank/DDBJ databases">
        <title>Cytophagaceae bacterium strain CAR-16.</title>
        <authorList>
            <person name="Chen W.-M."/>
        </authorList>
    </citation>
    <scope>NUCLEOTIDE SEQUENCE [LARGE SCALE GENOMIC DNA]</scope>
    <source>
        <strain evidence="2">ICH-30</strain>
    </source>
</reference>
<sequence length="134" mass="15566">MKTIQLNKIVKKPNPTLEQLFKSNVDYFEYSIDCNNLAKPDYSIESLGYVSEILPMIHEIMKIDKPCIYWFELENKEDAKEVIADFERFKISNPTVSLPPINFNKFKYQISDCNYVGVRQGGIRKKDSFSKIAG</sequence>
<dbReference type="AlphaFoldDB" id="A0A4Q1KRB2"/>
<name>A0A4Q1KRB2_9FLAO</name>
<accession>A0A4Q1KRB2</accession>
<dbReference type="EMBL" id="SBKQ01000009">
    <property type="protein sequence ID" value="RXR31504.1"/>
    <property type="molecule type" value="Genomic_DNA"/>
</dbReference>
<keyword evidence="2" id="KW-1185">Reference proteome</keyword>